<feature type="compositionally biased region" description="Basic residues" evidence="1">
    <location>
        <begin position="425"/>
        <end position="437"/>
    </location>
</feature>
<organism evidence="3 4">
    <name type="scientific">Stylophora pistillata</name>
    <name type="common">Smooth cauliflower coral</name>
    <dbReference type="NCBI Taxonomy" id="50429"/>
    <lineage>
        <taxon>Eukaryota</taxon>
        <taxon>Metazoa</taxon>
        <taxon>Cnidaria</taxon>
        <taxon>Anthozoa</taxon>
        <taxon>Hexacorallia</taxon>
        <taxon>Scleractinia</taxon>
        <taxon>Astrocoeniina</taxon>
        <taxon>Pocilloporidae</taxon>
        <taxon>Stylophora</taxon>
    </lineage>
</organism>
<accession>A0A2B4RKU4</accession>
<feature type="compositionally biased region" description="Low complexity" evidence="1">
    <location>
        <begin position="892"/>
        <end position="907"/>
    </location>
</feature>
<dbReference type="PANTHER" id="PTHR21636">
    <property type="entry name" value="PROTEIN DOK-7"/>
    <property type="match status" value="1"/>
</dbReference>
<feature type="compositionally biased region" description="Polar residues" evidence="1">
    <location>
        <begin position="740"/>
        <end position="749"/>
    </location>
</feature>
<dbReference type="AlphaFoldDB" id="A0A2B4RKU4"/>
<dbReference type="Gene3D" id="2.30.29.30">
    <property type="entry name" value="Pleckstrin-homology domain (PH domain)/Phosphotyrosine-binding domain (PTB)"/>
    <property type="match status" value="2"/>
</dbReference>
<feature type="compositionally biased region" description="Acidic residues" evidence="1">
    <location>
        <begin position="566"/>
        <end position="579"/>
    </location>
</feature>
<dbReference type="OrthoDB" id="6537982at2759"/>
<evidence type="ECO:0000313" key="3">
    <source>
        <dbReference type="EMBL" id="PFX16895.1"/>
    </source>
</evidence>
<comment type="caution">
    <text evidence="3">The sequence shown here is derived from an EMBL/GenBank/DDBJ whole genome shotgun (WGS) entry which is preliminary data.</text>
</comment>
<feature type="compositionally biased region" description="Basic and acidic residues" evidence="1">
    <location>
        <begin position="580"/>
        <end position="620"/>
    </location>
</feature>
<dbReference type="SMART" id="SM00233">
    <property type="entry name" value="PH"/>
    <property type="match status" value="1"/>
</dbReference>
<sequence length="941" mass="103986">MSYPPQPPPYNPTNPQPNAGVGFEQYQQGTPYPPPPYSSPYPQQQYGGPPTQQGYPPQQGFQQPYGQPHVYSIFISLMVIVPYTAQGPKGGEGGETVLCLDYLTNCQVNHLNFGLIKLRNISRKENFKHLENLGVTSDGVGEESARIRSRTIRKGMLHDPCVRRPYGSSTNSVWFSVPSATKSLKMDLIEGRVRYRKGKKWKLRWAVLRRVNPATDVLNLVLYPDRHPDQNNAGARHKALLSLKEFSGLQVLNKIDKHFNVIVIITTEEVIPLSFETIDQRADWLALLQGHFGKEKSFEGIVPHKQKIKAGEAHLRFYATFFSLTKKDSYRLIGHWKFTALPKYGAVEAGFAFQASQESQSGDKLMTYFFATRAGKEIHALFDSVCRAGEVVPGQECLSESGQPGTSEEDGSRPGFLRRAWLRMSGKRSPKKGKAPRPRSMSMPSSSQGKKNKAVGTEQKSPIEAEKPLVRRNESVPSDIGGGRDHTDSFNEVFLNNEKTSVVSPKIPPPGYQNIPGVTPEGYQVMEPADDEAFKGRKSSGVSATSRKKSQGKRQSGPENGKVDEVEGYVEVDGRDEELLEKIRTNSYAKEKRGDSVERTSRGSDGGRTKSSASEKRQSDKVANSVIKEEEGEEEVRKKSEIENQRASKGLAQCQIIVTPSNETDEEKLKNGSEETANIDDVFLPEGIKTVRVTSDNADKNPDYVNGDITLNGASVKAVEKHVNGTSGSVSTRRGMKTPPSLSLQPTSTAGSAEHLYVNSPKIVDYVNVKGARTSPGGRSRVKTGVAKTGTSSKSRLNPYAIYDGNDDSIYHSVESLMPSHPGYQNVMNSDPSRSHSFENIAGHSYANVMGGHPSYQNIGHRDRMYVNVMSQQNQGNLNYIKLEGVDSSHGSSPFASTSPKSAKPSSDYTWIDERKTKLLADTAKLHSERRQENLPRVMKK</sequence>
<dbReference type="GO" id="GO:0019901">
    <property type="term" value="F:protein kinase binding"/>
    <property type="evidence" value="ECO:0007669"/>
    <property type="project" value="InterPro"/>
</dbReference>
<feature type="region of interest" description="Disordered" evidence="1">
    <location>
        <begin position="724"/>
        <end position="749"/>
    </location>
</feature>
<reference evidence="4" key="1">
    <citation type="journal article" date="2017" name="bioRxiv">
        <title>Comparative analysis of the genomes of Stylophora pistillata and Acropora digitifera provides evidence for extensive differences between species of corals.</title>
        <authorList>
            <person name="Voolstra C.R."/>
            <person name="Li Y."/>
            <person name="Liew Y.J."/>
            <person name="Baumgarten S."/>
            <person name="Zoccola D."/>
            <person name="Flot J.-F."/>
            <person name="Tambutte S."/>
            <person name="Allemand D."/>
            <person name="Aranda M."/>
        </authorList>
    </citation>
    <scope>NUCLEOTIDE SEQUENCE [LARGE SCALE GENOMIC DNA]</scope>
</reference>
<feature type="region of interest" description="Disordered" evidence="1">
    <location>
        <begin position="889"/>
        <end position="911"/>
    </location>
</feature>
<dbReference type="STRING" id="50429.A0A2B4RKU4"/>
<dbReference type="InterPro" id="IPR001849">
    <property type="entry name" value="PH_domain"/>
</dbReference>
<evidence type="ECO:0000256" key="1">
    <source>
        <dbReference type="SAM" id="MobiDB-lite"/>
    </source>
</evidence>
<name>A0A2B4RKU4_STYPI</name>
<feature type="region of interest" description="Disordered" evidence="1">
    <location>
        <begin position="501"/>
        <end position="672"/>
    </location>
</feature>
<feature type="compositionally biased region" description="Basic and acidic residues" evidence="1">
    <location>
        <begin position="635"/>
        <end position="646"/>
    </location>
</feature>
<feature type="region of interest" description="Disordered" evidence="1">
    <location>
        <begin position="395"/>
        <end position="489"/>
    </location>
</feature>
<dbReference type="InterPro" id="IPR037746">
    <property type="entry name" value="Dok-7"/>
</dbReference>
<dbReference type="PANTHER" id="PTHR21636:SF2">
    <property type="entry name" value="PROTEIN DOK-7"/>
    <property type="match status" value="1"/>
</dbReference>
<dbReference type="PROSITE" id="PS50003">
    <property type="entry name" value="PH_DOMAIN"/>
    <property type="match status" value="1"/>
</dbReference>
<gene>
    <name evidence="3" type="primary">DOK7</name>
    <name evidence="3" type="ORF">AWC38_SpisGene18804</name>
</gene>
<evidence type="ECO:0000313" key="4">
    <source>
        <dbReference type="Proteomes" id="UP000225706"/>
    </source>
</evidence>
<proteinExistence type="predicted"/>
<dbReference type="SUPFAM" id="SSF50729">
    <property type="entry name" value="PH domain-like"/>
    <property type="match status" value="2"/>
</dbReference>
<dbReference type="GO" id="GO:0007528">
    <property type="term" value="P:neuromuscular junction development"/>
    <property type="evidence" value="ECO:0007669"/>
    <property type="project" value="TreeGrafter"/>
</dbReference>
<evidence type="ECO:0000259" key="2">
    <source>
        <dbReference type="PROSITE" id="PS50003"/>
    </source>
</evidence>
<dbReference type="InterPro" id="IPR011993">
    <property type="entry name" value="PH-like_dom_sf"/>
</dbReference>
<feature type="compositionally biased region" description="Basic and acidic residues" evidence="1">
    <location>
        <begin position="461"/>
        <end position="474"/>
    </location>
</feature>
<keyword evidence="4" id="KW-1185">Reference proteome</keyword>
<protein>
    <submittedName>
        <fullName evidence="3">Protein Dok-7</fullName>
    </submittedName>
</protein>
<feature type="compositionally biased region" description="Pro residues" evidence="1">
    <location>
        <begin position="1"/>
        <end position="15"/>
    </location>
</feature>
<dbReference type="Pfam" id="PF02174">
    <property type="entry name" value="IRS"/>
    <property type="match status" value="1"/>
</dbReference>
<dbReference type="InterPro" id="IPR002404">
    <property type="entry name" value="IRS_PTB"/>
</dbReference>
<feature type="compositionally biased region" description="Low complexity" evidence="1">
    <location>
        <begin position="438"/>
        <end position="447"/>
    </location>
</feature>
<feature type="domain" description="PH" evidence="2">
    <location>
        <begin position="186"/>
        <end position="293"/>
    </location>
</feature>
<feature type="region of interest" description="Disordered" evidence="1">
    <location>
        <begin position="1"/>
        <end position="62"/>
    </location>
</feature>
<dbReference type="Proteomes" id="UP000225706">
    <property type="component" value="Unassembled WGS sequence"/>
</dbReference>
<dbReference type="EMBL" id="LSMT01000510">
    <property type="protein sequence ID" value="PFX16895.1"/>
    <property type="molecule type" value="Genomic_DNA"/>
</dbReference>
<feature type="compositionally biased region" description="Low complexity" evidence="1">
    <location>
        <begin position="40"/>
        <end position="62"/>
    </location>
</feature>